<dbReference type="PROSITE" id="PS50271">
    <property type="entry name" value="ZF_UBP"/>
    <property type="match status" value="1"/>
</dbReference>
<dbReference type="RefSeq" id="XP_014676549.1">
    <property type="nucleotide sequence ID" value="XM_014821063.1"/>
</dbReference>
<feature type="domain" description="UBP-type" evidence="3">
    <location>
        <begin position="51"/>
        <end position="178"/>
    </location>
</feature>
<evidence type="ECO:0000313" key="4">
    <source>
        <dbReference type="Proteomes" id="UP000695022"/>
    </source>
</evidence>
<dbReference type="Pfam" id="PF02148">
    <property type="entry name" value="zf-UBP"/>
    <property type="match status" value="1"/>
</dbReference>
<keyword evidence="1" id="KW-0862">Zinc</keyword>
<proteinExistence type="predicted"/>
<dbReference type="Gene3D" id="3.90.70.10">
    <property type="entry name" value="Cysteine proteinases"/>
    <property type="match status" value="1"/>
</dbReference>
<dbReference type="GeneID" id="106816443"/>
<dbReference type="SUPFAM" id="SSF57850">
    <property type="entry name" value="RING/U-box"/>
    <property type="match status" value="1"/>
</dbReference>
<dbReference type="Gene3D" id="3.30.40.10">
    <property type="entry name" value="Zinc/RING finger domain, C3HC4 (zinc finger)"/>
    <property type="match status" value="1"/>
</dbReference>
<gene>
    <name evidence="5" type="primary">LOC106816443</name>
</gene>
<keyword evidence="4" id="KW-1185">Reference proteome</keyword>
<dbReference type="SMART" id="SM00290">
    <property type="entry name" value="ZnF_UBP"/>
    <property type="match status" value="1"/>
</dbReference>
<evidence type="ECO:0000313" key="5">
    <source>
        <dbReference type="RefSeq" id="XP_014676549.1"/>
    </source>
</evidence>
<evidence type="ECO:0000259" key="3">
    <source>
        <dbReference type="PROSITE" id="PS50271"/>
    </source>
</evidence>
<dbReference type="Proteomes" id="UP000695022">
    <property type="component" value="Unplaced"/>
</dbReference>
<dbReference type="PROSITE" id="PS00972">
    <property type="entry name" value="USP_1"/>
    <property type="match status" value="1"/>
</dbReference>
<dbReference type="InterPro" id="IPR001607">
    <property type="entry name" value="Znf_UBP"/>
</dbReference>
<reference evidence="5" key="1">
    <citation type="submission" date="2025-08" db="UniProtKB">
        <authorList>
            <consortium name="RefSeq"/>
        </authorList>
    </citation>
    <scope>IDENTIFICATION</scope>
</reference>
<keyword evidence="1" id="KW-0863">Zinc-finger</keyword>
<organism evidence="4 5">
    <name type="scientific">Priapulus caudatus</name>
    <name type="common">Priapulid worm</name>
    <dbReference type="NCBI Taxonomy" id="37621"/>
    <lineage>
        <taxon>Eukaryota</taxon>
        <taxon>Metazoa</taxon>
        <taxon>Ecdysozoa</taxon>
        <taxon>Scalidophora</taxon>
        <taxon>Priapulida</taxon>
        <taxon>Priapulimorpha</taxon>
        <taxon>Priapulimorphida</taxon>
        <taxon>Priapulidae</taxon>
        <taxon>Priapulus</taxon>
    </lineage>
</organism>
<evidence type="ECO:0000256" key="1">
    <source>
        <dbReference type="PROSITE-ProRule" id="PRU00502"/>
    </source>
</evidence>
<dbReference type="InterPro" id="IPR038765">
    <property type="entry name" value="Papain-like_cys_pep_sf"/>
</dbReference>
<sequence length="270" mass="28500">MRVLDSGLELRPALSALMPRNKRKLKKSKYSDACPSDSSDSAATLRHQAGPVCPHIPKAVNLAAIRKNIRRAIGACQTCNAATPGGGSGGEELHLEADEDGAATTTVWLCLQCGNQGCGRTSRGQHALEHYNTPHSVSHSLVIHTTAWAVWCYDCDTEVAPSSSRKLLECIEFVRKRAGVGKTEAPPGGDRPGGRENDVAMATTHNKPAAATATTEIAADAASAAGKGKSRPSQSLSKVKGLCNLGNTCFFNAVIQVGTWRHLAGEMYAI</sequence>
<keyword evidence="1" id="KW-0479">Metal-binding</keyword>
<accession>A0ABM1EWH8</accession>
<dbReference type="InterPro" id="IPR013083">
    <property type="entry name" value="Znf_RING/FYVE/PHD"/>
</dbReference>
<evidence type="ECO:0000256" key="2">
    <source>
        <dbReference type="SAM" id="MobiDB-lite"/>
    </source>
</evidence>
<feature type="region of interest" description="Disordered" evidence="2">
    <location>
        <begin position="22"/>
        <end position="42"/>
    </location>
</feature>
<name>A0ABM1EWH8_PRICU</name>
<feature type="compositionally biased region" description="Low complexity" evidence="2">
    <location>
        <begin position="31"/>
        <end position="42"/>
    </location>
</feature>
<protein>
    <submittedName>
        <fullName evidence="5">Ubiquitin carboxyl-terminal hydrolase 16-like</fullName>
    </submittedName>
</protein>
<dbReference type="SUPFAM" id="SSF54001">
    <property type="entry name" value="Cysteine proteinases"/>
    <property type="match status" value="1"/>
</dbReference>
<dbReference type="InterPro" id="IPR018200">
    <property type="entry name" value="USP_CS"/>
</dbReference>